<dbReference type="InterPro" id="IPR007110">
    <property type="entry name" value="Ig-like_dom"/>
</dbReference>
<dbReference type="OrthoDB" id="6162009at2759"/>
<protein>
    <recommendedName>
        <fullName evidence="7">Ig-like domain-containing protein</fullName>
    </recommendedName>
</protein>
<evidence type="ECO:0000256" key="6">
    <source>
        <dbReference type="SAM" id="Phobius"/>
    </source>
</evidence>
<feature type="transmembrane region" description="Helical" evidence="6">
    <location>
        <begin position="827"/>
        <end position="850"/>
    </location>
</feature>
<evidence type="ECO:0000256" key="5">
    <source>
        <dbReference type="ARBA" id="ARBA00023319"/>
    </source>
</evidence>
<keyword evidence="3" id="KW-1015">Disulfide bond</keyword>
<dbReference type="AlphaFoldDB" id="A0A6J8B691"/>
<dbReference type="GO" id="GO:0005911">
    <property type="term" value="C:cell-cell junction"/>
    <property type="evidence" value="ECO:0007669"/>
    <property type="project" value="TreeGrafter"/>
</dbReference>
<comment type="subcellular location">
    <subcellularLocation>
        <location evidence="1">Membrane</location>
        <topology evidence="1">Single-pass type I membrane protein</topology>
    </subcellularLocation>
</comment>
<keyword evidence="4" id="KW-0325">Glycoprotein</keyword>
<evidence type="ECO:0000259" key="7">
    <source>
        <dbReference type="PROSITE" id="PS50835"/>
    </source>
</evidence>
<dbReference type="PANTHER" id="PTHR11640:SF31">
    <property type="entry name" value="IRREGULAR CHIASM C-ROUGHEST PROTEIN-RELATED"/>
    <property type="match status" value="1"/>
</dbReference>
<evidence type="ECO:0000256" key="2">
    <source>
        <dbReference type="ARBA" id="ARBA00023136"/>
    </source>
</evidence>
<dbReference type="SMART" id="SM00408">
    <property type="entry name" value="IGc2"/>
    <property type="match status" value="2"/>
</dbReference>
<dbReference type="Gene3D" id="2.60.40.10">
    <property type="entry name" value="Immunoglobulins"/>
    <property type="match status" value="2"/>
</dbReference>
<dbReference type="EMBL" id="CACVKT020002495">
    <property type="protein sequence ID" value="CAC5378129.1"/>
    <property type="molecule type" value="Genomic_DNA"/>
</dbReference>
<evidence type="ECO:0000313" key="8">
    <source>
        <dbReference type="EMBL" id="CAC5378129.1"/>
    </source>
</evidence>
<feature type="domain" description="Ig-like" evidence="7">
    <location>
        <begin position="327"/>
        <end position="425"/>
    </location>
</feature>
<keyword evidence="6" id="KW-1133">Transmembrane helix</keyword>
<dbReference type="SUPFAM" id="SSF48726">
    <property type="entry name" value="Immunoglobulin"/>
    <property type="match status" value="2"/>
</dbReference>
<dbReference type="InterPro" id="IPR051275">
    <property type="entry name" value="Cell_adhesion_signaling"/>
</dbReference>
<dbReference type="Pfam" id="PF13895">
    <property type="entry name" value="Ig_2"/>
    <property type="match status" value="1"/>
</dbReference>
<dbReference type="InterPro" id="IPR013783">
    <property type="entry name" value="Ig-like_fold"/>
</dbReference>
<keyword evidence="2 6" id="KW-0472">Membrane</keyword>
<evidence type="ECO:0000256" key="3">
    <source>
        <dbReference type="ARBA" id="ARBA00023157"/>
    </source>
</evidence>
<organism evidence="8 9">
    <name type="scientific">Mytilus coruscus</name>
    <name type="common">Sea mussel</name>
    <dbReference type="NCBI Taxonomy" id="42192"/>
    <lineage>
        <taxon>Eukaryota</taxon>
        <taxon>Metazoa</taxon>
        <taxon>Spiralia</taxon>
        <taxon>Lophotrochozoa</taxon>
        <taxon>Mollusca</taxon>
        <taxon>Bivalvia</taxon>
        <taxon>Autobranchia</taxon>
        <taxon>Pteriomorphia</taxon>
        <taxon>Mytilida</taxon>
        <taxon>Mytiloidea</taxon>
        <taxon>Mytilidae</taxon>
        <taxon>Mytilinae</taxon>
        <taxon>Mytilus</taxon>
    </lineage>
</organism>
<dbReference type="InterPro" id="IPR003599">
    <property type="entry name" value="Ig_sub"/>
</dbReference>
<dbReference type="PROSITE" id="PS50835">
    <property type="entry name" value="IG_LIKE"/>
    <property type="match status" value="2"/>
</dbReference>
<gene>
    <name evidence="8" type="ORF">MCOR_14367</name>
</gene>
<sequence>MANYGTKRKEDGESDCNSSFNCKKKQLSASLMNQEDLDAMGIFYDTEVTAVTDLLKMLKNRKSRTSFPEVAKYFIDLTDEHLKLSLDLDNIPSIDEESAPAIEERELVEYLEEDSRNLEKFRLMEMKKWDFEKDALKLVQVHKYYSLNKAKKFIELTQHMITQSILSRLEHHDPSTLKEVANEDVGENIFSDIFARFTEIFFLLPVTGRRTSVWMDDKIVGSINNTRYYEYIPRGAPNPVLLMFCEVKRVPVQESEDAATQSWISRKLPKTVLGQVGVELVTESFRSAFLPNVLGVICMRTEVIFVYLTIASDHVKTIRNNEEIGNPYSIESIDVYVPEGGTIELQCPFFSTSTPIIWQSTHGLLFDGREVDNSLRRQNKMAIVGNIIIGQFNLMIFNVSSADVGYYVCGTYSGNETHQTRFNVHLAAAISNLTIQTTNQGFLHGTTGVEMSIVCSARGGLPLRNLSMELEVDKEVVLNTSARHLYYTFIPDANMHLMNVTCRGYDILLEKSFKESITLNITYPPIVKLGATPSAVVREGSAVTLFCNHDSYPETKDVKWTKDEISYNKLNFRTKIVFQQTSREDAGSYKCTVCNEVGRTSVSLKLIVLYAPNVSVTILQNGSLLCNATGVPNDYRFSKWEHVSEFGEHIRYLDGLNDGNFNILSDGDSVTYLKNGKYICTVHNGISNRFHEVNQTGYIFLQFQGRPFCLNTSVRTMTKVDNEDMLNVKIAVDAVSIPIYNMFQWLHINQVIQTNLTRYTMASTETIIPTDIYGRLVLISAYRFTLAFTAFKQDNYGEYSMVISNKNGTSICSANEQWERSSVWKEYLYYGIIPVCFLAASGWIALLIYCRKRHQMHDTSNDRERQQNQQLQYATNYYDEINESELLNLSSVPNASIRSSFHFSDRSEISSRTTISNYDAPELSNSIYINPYQQLVGHLNTICHSYETLTRPHDYFVVIDCNISNSSNLKRHTY</sequence>
<dbReference type="PANTHER" id="PTHR11640">
    <property type="entry name" value="NEPHRIN"/>
    <property type="match status" value="1"/>
</dbReference>
<proteinExistence type="predicted"/>
<dbReference type="GO" id="GO:0005886">
    <property type="term" value="C:plasma membrane"/>
    <property type="evidence" value="ECO:0007669"/>
    <property type="project" value="TreeGrafter"/>
</dbReference>
<dbReference type="Proteomes" id="UP000507470">
    <property type="component" value="Unassembled WGS sequence"/>
</dbReference>
<dbReference type="GO" id="GO:0098609">
    <property type="term" value="P:cell-cell adhesion"/>
    <property type="evidence" value="ECO:0007669"/>
    <property type="project" value="TreeGrafter"/>
</dbReference>
<dbReference type="InterPro" id="IPR003598">
    <property type="entry name" value="Ig_sub2"/>
</dbReference>
<accession>A0A6J8B691</accession>
<reference evidence="8 9" key="1">
    <citation type="submission" date="2020-06" db="EMBL/GenBank/DDBJ databases">
        <authorList>
            <person name="Li R."/>
            <person name="Bekaert M."/>
        </authorList>
    </citation>
    <scope>NUCLEOTIDE SEQUENCE [LARGE SCALE GENOMIC DNA]</scope>
    <source>
        <strain evidence="9">wild</strain>
    </source>
</reference>
<dbReference type="InterPro" id="IPR036179">
    <property type="entry name" value="Ig-like_dom_sf"/>
</dbReference>
<evidence type="ECO:0000256" key="4">
    <source>
        <dbReference type="ARBA" id="ARBA00023180"/>
    </source>
</evidence>
<evidence type="ECO:0000313" key="9">
    <source>
        <dbReference type="Proteomes" id="UP000507470"/>
    </source>
</evidence>
<evidence type="ECO:0000256" key="1">
    <source>
        <dbReference type="ARBA" id="ARBA00004479"/>
    </source>
</evidence>
<feature type="domain" description="Ig-like" evidence="7">
    <location>
        <begin position="524"/>
        <end position="603"/>
    </location>
</feature>
<keyword evidence="5" id="KW-0393">Immunoglobulin domain</keyword>
<name>A0A6J8B691_MYTCO</name>
<keyword evidence="9" id="KW-1185">Reference proteome</keyword>
<dbReference type="GO" id="GO:0050839">
    <property type="term" value="F:cell adhesion molecule binding"/>
    <property type="evidence" value="ECO:0007669"/>
    <property type="project" value="TreeGrafter"/>
</dbReference>
<keyword evidence="6" id="KW-0812">Transmembrane</keyword>
<dbReference type="SMART" id="SM00409">
    <property type="entry name" value="IG"/>
    <property type="match status" value="2"/>
</dbReference>